<dbReference type="PROSITE" id="PS50110">
    <property type="entry name" value="RESPONSE_REGULATORY"/>
    <property type="match status" value="1"/>
</dbReference>
<organism evidence="4 5">
    <name type="scientific">Candidatus Uhrbacteria bacterium CG10_big_fil_rev_8_21_14_0_10_48_11</name>
    <dbReference type="NCBI Taxonomy" id="1975037"/>
    <lineage>
        <taxon>Bacteria</taxon>
        <taxon>Candidatus Uhriibacteriota</taxon>
    </lineage>
</organism>
<accession>A0A2M8LFW4</accession>
<dbReference type="SMART" id="SM00448">
    <property type="entry name" value="REC"/>
    <property type="match status" value="1"/>
</dbReference>
<evidence type="ECO:0000256" key="1">
    <source>
        <dbReference type="ARBA" id="ARBA00022553"/>
    </source>
</evidence>
<protein>
    <submittedName>
        <fullName evidence="4">Response regulator</fullName>
    </submittedName>
</protein>
<sequence>MAKQGKVVLIVEDDIPIAEMYAAELSLSGFTVEVANDGQAGLLAAVQKKPDIILLDILLPEMDGYDVLKKLKGDEKTRTIPVLLLSNLSQPEQIDRGKQLSAIDYLVKANHVPADIVERIETFFGSPAPNH</sequence>
<comment type="caution">
    <text evidence="4">The sequence shown here is derived from an EMBL/GenBank/DDBJ whole genome shotgun (WGS) entry which is preliminary data.</text>
</comment>
<dbReference type="CDD" id="cd17574">
    <property type="entry name" value="REC_OmpR"/>
    <property type="match status" value="1"/>
</dbReference>
<dbReference type="PANTHER" id="PTHR44591:SF3">
    <property type="entry name" value="RESPONSE REGULATORY DOMAIN-CONTAINING PROTEIN"/>
    <property type="match status" value="1"/>
</dbReference>
<name>A0A2M8LFW4_9BACT</name>
<evidence type="ECO:0000259" key="3">
    <source>
        <dbReference type="PROSITE" id="PS50110"/>
    </source>
</evidence>
<feature type="modified residue" description="4-aspartylphosphate" evidence="2">
    <location>
        <position position="56"/>
    </location>
</feature>
<keyword evidence="1 2" id="KW-0597">Phosphoprotein</keyword>
<dbReference type="SUPFAM" id="SSF52172">
    <property type="entry name" value="CheY-like"/>
    <property type="match status" value="1"/>
</dbReference>
<dbReference type="EMBL" id="PFET01000001">
    <property type="protein sequence ID" value="PJE76266.1"/>
    <property type="molecule type" value="Genomic_DNA"/>
</dbReference>
<feature type="domain" description="Response regulatory" evidence="3">
    <location>
        <begin position="7"/>
        <end position="123"/>
    </location>
</feature>
<dbReference type="InterPro" id="IPR001789">
    <property type="entry name" value="Sig_transdc_resp-reg_receiver"/>
</dbReference>
<dbReference type="GO" id="GO:0000160">
    <property type="term" value="P:phosphorelay signal transduction system"/>
    <property type="evidence" value="ECO:0007669"/>
    <property type="project" value="InterPro"/>
</dbReference>
<dbReference type="InterPro" id="IPR050595">
    <property type="entry name" value="Bact_response_regulator"/>
</dbReference>
<dbReference type="Pfam" id="PF00072">
    <property type="entry name" value="Response_reg"/>
    <property type="match status" value="1"/>
</dbReference>
<dbReference type="AlphaFoldDB" id="A0A2M8LFW4"/>
<evidence type="ECO:0000313" key="4">
    <source>
        <dbReference type="EMBL" id="PJE76266.1"/>
    </source>
</evidence>
<evidence type="ECO:0000256" key="2">
    <source>
        <dbReference type="PROSITE-ProRule" id="PRU00169"/>
    </source>
</evidence>
<dbReference type="PANTHER" id="PTHR44591">
    <property type="entry name" value="STRESS RESPONSE REGULATOR PROTEIN 1"/>
    <property type="match status" value="1"/>
</dbReference>
<dbReference type="InterPro" id="IPR011006">
    <property type="entry name" value="CheY-like_superfamily"/>
</dbReference>
<proteinExistence type="predicted"/>
<dbReference type="Gene3D" id="3.40.50.2300">
    <property type="match status" value="1"/>
</dbReference>
<gene>
    <name evidence="4" type="ORF">COV04_00065</name>
</gene>
<dbReference type="Proteomes" id="UP000231152">
    <property type="component" value="Unassembled WGS sequence"/>
</dbReference>
<evidence type="ECO:0000313" key="5">
    <source>
        <dbReference type="Proteomes" id="UP000231152"/>
    </source>
</evidence>
<reference evidence="4 5" key="1">
    <citation type="submission" date="2017-09" db="EMBL/GenBank/DDBJ databases">
        <title>Depth-based differentiation of microbial function through sediment-hosted aquifers and enrichment of novel symbionts in the deep terrestrial subsurface.</title>
        <authorList>
            <person name="Probst A.J."/>
            <person name="Ladd B."/>
            <person name="Jarett J.K."/>
            <person name="Geller-Mcgrath D.E."/>
            <person name="Sieber C.M."/>
            <person name="Emerson J.B."/>
            <person name="Anantharaman K."/>
            <person name="Thomas B.C."/>
            <person name="Malmstrom R."/>
            <person name="Stieglmeier M."/>
            <person name="Klingl A."/>
            <person name="Woyke T."/>
            <person name="Ryan C.M."/>
            <person name="Banfield J.F."/>
        </authorList>
    </citation>
    <scope>NUCLEOTIDE SEQUENCE [LARGE SCALE GENOMIC DNA]</scope>
    <source>
        <strain evidence="4">CG10_big_fil_rev_8_21_14_0_10_48_11</strain>
    </source>
</reference>